<accession>A0A9P4PPQ4</accession>
<sequence>MSAPASTASDDAVVINRDDISNYNPDQILPESPDEIRKIRSWLKPTDYKLESGEFRKHLASHLPGTGAWLTSSDTYRDWLQSENNGLLWIKGIPGSGKSVLAAHLVEALSHLGSETLVIYFFFRQIIDANHEPAALLRDWLDQILIYSPPLQKRLKELVKSGRTVNSITMEDHWSSLKHAINGLTGKVFCVADALDEMDQGNDEFLLSLAAFGQWNPDKLKVLVTSQPVPTVELPLRNANLFSIRLLEKNVDIDIETYINYGLRSTNIASSDQKLIRDAIPGHANGLFLYAKLALDAFLEPNVRIEDVLKALPLDLHDMYTRLLRGHATRSGVPEEVQLLILQWVTHATRPLRLLELVEMLNKAYRAECSRDLVRAATGPLLEILPDETVCVIHHSFTEYLKCVTRDESDGGYPVLRLGLTHGRLAAACLFYLQSGCLEDVKISGDHDVYRISFEEDDEFCTKEEQQIRLPYPFFLYAANNWHIHIARSASAGFLQASLNEVVHTFLQNPATRKAWLKMQGGNVHSTTPLHIAAKHGLRDYAQYIIENEADVHSRDVCGRTPLYHAASSGHAEIIRKLISAGADPNVDEEMDGLKPLHTAASQNHAGCIKALLEAGVSPLTEKTREAPGNWCGNAPTSVGHTALMYACKNGHLEALDTFMPFLQDLDAVHRALQWSAYRGRNKLKEHGGNTALHYAVNTPVVVRLLLEAGADANTVNDAGKAPLHLVTCPDSIRLLVEEGGADINKLTESSHRRNTYASRIQTRTESQRQKRQRTTAY</sequence>
<dbReference type="InterPro" id="IPR027417">
    <property type="entry name" value="P-loop_NTPase"/>
</dbReference>
<dbReference type="OrthoDB" id="21416at2759"/>
<evidence type="ECO:0000256" key="2">
    <source>
        <dbReference type="PROSITE-ProRule" id="PRU00023"/>
    </source>
</evidence>
<dbReference type="PANTHER" id="PTHR10039">
    <property type="entry name" value="AMELOGENIN"/>
    <property type="match status" value="1"/>
</dbReference>
<dbReference type="SUPFAM" id="SSF48403">
    <property type="entry name" value="Ankyrin repeat"/>
    <property type="match status" value="1"/>
</dbReference>
<dbReference type="EMBL" id="MU001495">
    <property type="protein sequence ID" value="KAF2449035.1"/>
    <property type="molecule type" value="Genomic_DNA"/>
</dbReference>
<feature type="domain" description="Nephrocystin 3-like N-terminal" evidence="3">
    <location>
        <begin position="65"/>
        <end position="226"/>
    </location>
</feature>
<organism evidence="4 5">
    <name type="scientific">Karstenula rhodostoma CBS 690.94</name>
    <dbReference type="NCBI Taxonomy" id="1392251"/>
    <lineage>
        <taxon>Eukaryota</taxon>
        <taxon>Fungi</taxon>
        <taxon>Dikarya</taxon>
        <taxon>Ascomycota</taxon>
        <taxon>Pezizomycotina</taxon>
        <taxon>Dothideomycetes</taxon>
        <taxon>Pleosporomycetidae</taxon>
        <taxon>Pleosporales</taxon>
        <taxon>Massarineae</taxon>
        <taxon>Didymosphaeriaceae</taxon>
        <taxon>Karstenula</taxon>
    </lineage>
</organism>
<dbReference type="PROSITE" id="PS50088">
    <property type="entry name" value="ANK_REPEAT"/>
    <property type="match status" value="4"/>
</dbReference>
<feature type="repeat" description="ANK" evidence="2">
    <location>
        <begin position="688"/>
        <end position="718"/>
    </location>
</feature>
<dbReference type="PROSITE" id="PS50297">
    <property type="entry name" value="ANK_REP_REGION"/>
    <property type="match status" value="3"/>
</dbReference>
<dbReference type="PRINTS" id="PR01415">
    <property type="entry name" value="ANKYRIN"/>
</dbReference>
<dbReference type="Gene3D" id="1.25.40.20">
    <property type="entry name" value="Ankyrin repeat-containing domain"/>
    <property type="match status" value="1"/>
</dbReference>
<proteinExistence type="predicted"/>
<dbReference type="Proteomes" id="UP000799764">
    <property type="component" value="Unassembled WGS sequence"/>
</dbReference>
<dbReference type="AlphaFoldDB" id="A0A9P4PPQ4"/>
<dbReference type="Pfam" id="PF12796">
    <property type="entry name" value="Ank_2"/>
    <property type="match status" value="2"/>
</dbReference>
<dbReference type="SMART" id="SM00248">
    <property type="entry name" value="ANK"/>
    <property type="match status" value="6"/>
</dbReference>
<evidence type="ECO:0000313" key="4">
    <source>
        <dbReference type="EMBL" id="KAF2449035.1"/>
    </source>
</evidence>
<reference evidence="4" key="1">
    <citation type="journal article" date="2020" name="Stud. Mycol.">
        <title>101 Dothideomycetes genomes: a test case for predicting lifestyles and emergence of pathogens.</title>
        <authorList>
            <person name="Haridas S."/>
            <person name="Albert R."/>
            <person name="Binder M."/>
            <person name="Bloem J."/>
            <person name="Labutti K."/>
            <person name="Salamov A."/>
            <person name="Andreopoulos B."/>
            <person name="Baker S."/>
            <person name="Barry K."/>
            <person name="Bills G."/>
            <person name="Bluhm B."/>
            <person name="Cannon C."/>
            <person name="Castanera R."/>
            <person name="Culley D."/>
            <person name="Daum C."/>
            <person name="Ezra D."/>
            <person name="Gonzalez J."/>
            <person name="Henrissat B."/>
            <person name="Kuo A."/>
            <person name="Liang C."/>
            <person name="Lipzen A."/>
            <person name="Lutzoni F."/>
            <person name="Magnuson J."/>
            <person name="Mondo S."/>
            <person name="Nolan M."/>
            <person name="Ohm R."/>
            <person name="Pangilinan J."/>
            <person name="Park H.-J."/>
            <person name="Ramirez L."/>
            <person name="Alfaro M."/>
            <person name="Sun H."/>
            <person name="Tritt A."/>
            <person name="Yoshinaga Y."/>
            <person name="Zwiers L.-H."/>
            <person name="Turgeon B."/>
            <person name="Goodwin S."/>
            <person name="Spatafora J."/>
            <person name="Crous P."/>
            <person name="Grigoriev I."/>
        </authorList>
    </citation>
    <scope>NUCLEOTIDE SEQUENCE</scope>
    <source>
        <strain evidence="4">CBS 690.94</strain>
    </source>
</reference>
<feature type="repeat" description="ANK" evidence="2">
    <location>
        <begin position="592"/>
        <end position="624"/>
    </location>
</feature>
<comment type="caution">
    <text evidence="4">The sequence shown here is derived from an EMBL/GenBank/DDBJ whole genome shotgun (WGS) entry which is preliminary data.</text>
</comment>
<dbReference type="Pfam" id="PF24883">
    <property type="entry name" value="NPHP3_N"/>
    <property type="match status" value="1"/>
</dbReference>
<keyword evidence="5" id="KW-1185">Reference proteome</keyword>
<dbReference type="Pfam" id="PF00023">
    <property type="entry name" value="Ank"/>
    <property type="match status" value="1"/>
</dbReference>
<dbReference type="PANTHER" id="PTHR10039:SF14">
    <property type="entry name" value="NACHT DOMAIN-CONTAINING PROTEIN"/>
    <property type="match status" value="1"/>
</dbReference>
<evidence type="ECO:0000256" key="1">
    <source>
        <dbReference type="ARBA" id="ARBA00022737"/>
    </source>
</evidence>
<evidence type="ECO:0000259" key="3">
    <source>
        <dbReference type="Pfam" id="PF24883"/>
    </source>
</evidence>
<protein>
    <submittedName>
        <fullName evidence="4">Ankyrin</fullName>
    </submittedName>
</protein>
<dbReference type="InterPro" id="IPR056884">
    <property type="entry name" value="NPHP3-like_N"/>
</dbReference>
<feature type="repeat" description="ANK" evidence="2">
    <location>
        <begin position="558"/>
        <end position="590"/>
    </location>
</feature>
<keyword evidence="1" id="KW-0677">Repeat</keyword>
<dbReference type="InterPro" id="IPR036770">
    <property type="entry name" value="Ankyrin_rpt-contain_sf"/>
</dbReference>
<gene>
    <name evidence="4" type="ORF">P171DRAFT_223164</name>
</gene>
<feature type="repeat" description="ANK" evidence="2">
    <location>
        <begin position="525"/>
        <end position="557"/>
    </location>
</feature>
<evidence type="ECO:0000313" key="5">
    <source>
        <dbReference type="Proteomes" id="UP000799764"/>
    </source>
</evidence>
<keyword evidence="2" id="KW-0040">ANK repeat</keyword>
<dbReference type="SUPFAM" id="SSF52540">
    <property type="entry name" value="P-loop containing nucleoside triphosphate hydrolases"/>
    <property type="match status" value="1"/>
</dbReference>
<dbReference type="Gene3D" id="3.40.50.300">
    <property type="entry name" value="P-loop containing nucleotide triphosphate hydrolases"/>
    <property type="match status" value="1"/>
</dbReference>
<name>A0A9P4PPQ4_9PLEO</name>
<dbReference type="InterPro" id="IPR002110">
    <property type="entry name" value="Ankyrin_rpt"/>
</dbReference>